<evidence type="ECO:0000256" key="6">
    <source>
        <dbReference type="PIRSR" id="PIRSR000149-4"/>
    </source>
</evidence>
<accession>A0A0G1Y4D2</accession>
<dbReference type="AlphaFoldDB" id="A0A0G1Y4D2"/>
<name>A0A0G1Y4D2_9BACT</name>
<dbReference type="GO" id="GO:0016620">
    <property type="term" value="F:oxidoreductase activity, acting on the aldehyde or oxo group of donors, NAD or NADP as acceptor"/>
    <property type="evidence" value="ECO:0007669"/>
    <property type="project" value="InterPro"/>
</dbReference>
<comment type="similarity">
    <text evidence="1 7">Belongs to the glyceraldehyde-3-phosphate dehydrogenase family.</text>
</comment>
<dbReference type="STRING" id="1618607.UY86_C0001G0008"/>
<dbReference type="InterPro" id="IPR020831">
    <property type="entry name" value="GlycerAld/Erythrose_P_DH"/>
</dbReference>
<dbReference type="GO" id="GO:0051287">
    <property type="term" value="F:NAD binding"/>
    <property type="evidence" value="ECO:0007669"/>
    <property type="project" value="InterPro"/>
</dbReference>
<keyword evidence="5" id="KW-0547">Nucleotide-binding</keyword>
<gene>
    <name evidence="9" type="ORF">UY86_C0001G0008</name>
</gene>
<evidence type="ECO:0000313" key="9">
    <source>
        <dbReference type="EMBL" id="KKW38035.1"/>
    </source>
</evidence>
<dbReference type="Pfam" id="PF02800">
    <property type="entry name" value="Gp_dh_C"/>
    <property type="match status" value="1"/>
</dbReference>
<dbReference type="EMBL" id="LCRR01000001">
    <property type="protein sequence ID" value="KKW38035.1"/>
    <property type="molecule type" value="Genomic_DNA"/>
</dbReference>
<feature type="binding site" evidence="5">
    <location>
        <position position="119"/>
    </location>
    <ligand>
        <name>NAD(+)</name>
        <dbReference type="ChEBI" id="CHEBI:57540"/>
    </ligand>
</feature>
<sequence length="336" mass="35790">MMRVAINGFGRIGRALLRAAWQDPAVDIVAINDLGDLSNLAYLLQHDSVYGRFPGQVSAEGGELLIGAKHVKFLQEREPARLPWKDLGVDVAVESTGVFDSYEKASAHLAAGARRVVITAPVRDSAEGAATVLIGINEEKLQTCTITSNASCTTNAASPLVAILGDKLGIERALLITAHAVTATQSTVDSPVKGADKRRGRAAAHNIVPSSTGAAIATTLAHEWLAGKFDGIAIRVPVICGSLVDITFIAARDTSAEEVNGILEAAAQEPRWQGIFATSREPLVSSDIVDDPHAALADLSMTRVVRNLVKVLAWYDNEMGYAHTLLRHIKEHGKNL</sequence>
<dbReference type="InterPro" id="IPR020828">
    <property type="entry name" value="GlycerAld_3-P_DH_NAD(P)-bd"/>
</dbReference>
<organism evidence="9 10">
    <name type="scientific">Candidatus Adlerbacteria bacterium GW2011_GWB1_54_7</name>
    <dbReference type="NCBI Taxonomy" id="1618607"/>
    <lineage>
        <taxon>Bacteria</taxon>
        <taxon>Candidatus Adleribacteriota</taxon>
    </lineage>
</organism>
<evidence type="ECO:0000256" key="1">
    <source>
        <dbReference type="ARBA" id="ARBA00007406"/>
    </source>
</evidence>
<dbReference type="Gene3D" id="3.30.360.10">
    <property type="entry name" value="Dihydrodipicolinate Reductase, domain 2"/>
    <property type="match status" value="1"/>
</dbReference>
<keyword evidence="2" id="KW-0560">Oxidoreductase</keyword>
<feature type="binding site" evidence="4">
    <location>
        <position position="182"/>
    </location>
    <ligand>
        <name>D-glyceraldehyde 3-phosphate</name>
        <dbReference type="ChEBI" id="CHEBI:59776"/>
    </ligand>
</feature>
<dbReference type="Pfam" id="PF00044">
    <property type="entry name" value="Gp_dh_N"/>
    <property type="match status" value="1"/>
</dbReference>
<evidence type="ECO:0000259" key="8">
    <source>
        <dbReference type="SMART" id="SM00846"/>
    </source>
</evidence>
<keyword evidence="5" id="KW-0520">NAD</keyword>
<feature type="binding site" evidence="4">
    <location>
        <begin position="151"/>
        <end position="153"/>
    </location>
    <ligand>
        <name>D-glyceraldehyde 3-phosphate</name>
        <dbReference type="ChEBI" id="CHEBI:59776"/>
    </ligand>
</feature>
<dbReference type="InterPro" id="IPR036291">
    <property type="entry name" value="NAD(P)-bd_dom_sf"/>
</dbReference>
<dbReference type="PATRIC" id="fig|1618607.3.peg.8"/>
<dbReference type="SUPFAM" id="SSF55347">
    <property type="entry name" value="Glyceraldehyde-3-phosphate dehydrogenase-like, C-terminal domain"/>
    <property type="match status" value="1"/>
</dbReference>
<evidence type="ECO:0000256" key="5">
    <source>
        <dbReference type="PIRSR" id="PIRSR000149-3"/>
    </source>
</evidence>
<feature type="site" description="Activates thiol group during catalysis" evidence="6">
    <location>
        <position position="179"/>
    </location>
</feature>
<feature type="binding site" evidence="5">
    <location>
        <position position="77"/>
    </location>
    <ligand>
        <name>NAD(+)</name>
        <dbReference type="ChEBI" id="CHEBI:57540"/>
    </ligand>
</feature>
<reference evidence="9 10" key="1">
    <citation type="journal article" date="2015" name="Nature">
        <title>rRNA introns, odd ribosomes, and small enigmatic genomes across a large radiation of phyla.</title>
        <authorList>
            <person name="Brown C.T."/>
            <person name="Hug L.A."/>
            <person name="Thomas B.C."/>
            <person name="Sharon I."/>
            <person name="Castelle C.J."/>
            <person name="Singh A."/>
            <person name="Wilkins M.J."/>
            <person name="Williams K.H."/>
            <person name="Banfield J.F."/>
        </authorList>
    </citation>
    <scope>NUCLEOTIDE SEQUENCE [LARGE SCALE GENOMIC DNA]</scope>
</reference>
<feature type="binding site" evidence="5">
    <location>
        <position position="317"/>
    </location>
    <ligand>
        <name>NAD(+)</name>
        <dbReference type="ChEBI" id="CHEBI:57540"/>
    </ligand>
</feature>
<dbReference type="FunFam" id="3.40.50.720:FF:000001">
    <property type="entry name" value="Glyceraldehyde-3-phosphate dehydrogenase"/>
    <property type="match status" value="1"/>
</dbReference>
<feature type="binding site" evidence="5">
    <location>
        <position position="33"/>
    </location>
    <ligand>
        <name>NAD(+)</name>
        <dbReference type="ChEBI" id="CHEBI:57540"/>
    </ligand>
</feature>
<dbReference type="PIRSF" id="PIRSF000149">
    <property type="entry name" value="GAP_DH"/>
    <property type="match status" value="1"/>
</dbReference>
<dbReference type="SUPFAM" id="SSF51735">
    <property type="entry name" value="NAD(P)-binding Rossmann-fold domains"/>
    <property type="match status" value="1"/>
</dbReference>
<feature type="binding site" evidence="4">
    <location>
        <begin position="212"/>
        <end position="213"/>
    </location>
    <ligand>
        <name>D-glyceraldehyde 3-phosphate</name>
        <dbReference type="ChEBI" id="CHEBI:59776"/>
    </ligand>
</feature>
<dbReference type="PRINTS" id="PR00078">
    <property type="entry name" value="G3PDHDRGNASE"/>
</dbReference>
<feature type="binding site" evidence="4">
    <location>
        <position position="235"/>
    </location>
    <ligand>
        <name>D-glyceraldehyde 3-phosphate</name>
        <dbReference type="ChEBI" id="CHEBI:59776"/>
    </ligand>
</feature>
<comment type="caution">
    <text evidence="9">The sequence shown here is derived from an EMBL/GenBank/DDBJ whole genome shotgun (WGS) entry which is preliminary data.</text>
</comment>
<dbReference type="PANTHER" id="PTHR43148">
    <property type="entry name" value="GLYCERALDEHYDE-3-PHOSPHATE DEHYDROGENASE 2"/>
    <property type="match status" value="1"/>
</dbReference>
<evidence type="ECO:0000256" key="4">
    <source>
        <dbReference type="PIRSR" id="PIRSR000149-2"/>
    </source>
</evidence>
<dbReference type="Gene3D" id="3.40.50.720">
    <property type="entry name" value="NAD(P)-binding Rossmann-like Domain"/>
    <property type="match status" value="1"/>
</dbReference>
<dbReference type="SMART" id="SM00846">
    <property type="entry name" value="Gp_dh_N"/>
    <property type="match status" value="1"/>
</dbReference>
<evidence type="ECO:0000256" key="3">
    <source>
        <dbReference type="PIRSR" id="PIRSR000149-1"/>
    </source>
</evidence>
<protein>
    <submittedName>
        <fullName evidence="9">Glyceraldehyde-3-phosphate dehydrogenase / erythrose 4 phosphate dehydrogenase</fullName>
    </submittedName>
</protein>
<dbReference type="CDD" id="cd05214">
    <property type="entry name" value="GAPDH_I_N"/>
    <property type="match status" value="1"/>
</dbReference>
<evidence type="ECO:0000313" key="10">
    <source>
        <dbReference type="Proteomes" id="UP000033852"/>
    </source>
</evidence>
<evidence type="ECO:0000256" key="2">
    <source>
        <dbReference type="ARBA" id="ARBA00023002"/>
    </source>
</evidence>
<feature type="domain" description="Glyceraldehyde 3-phosphate dehydrogenase NAD(P) binding" evidence="8">
    <location>
        <begin position="2"/>
        <end position="152"/>
    </location>
</feature>
<dbReference type="CDD" id="cd18126">
    <property type="entry name" value="GAPDH_I_C"/>
    <property type="match status" value="1"/>
</dbReference>
<dbReference type="Proteomes" id="UP000033852">
    <property type="component" value="Unassembled WGS sequence"/>
</dbReference>
<proteinExistence type="inferred from homology"/>
<evidence type="ECO:0000256" key="7">
    <source>
        <dbReference type="RuleBase" id="RU000397"/>
    </source>
</evidence>
<feature type="active site" description="Nucleophile" evidence="3">
    <location>
        <position position="152"/>
    </location>
</feature>
<dbReference type="InterPro" id="IPR020829">
    <property type="entry name" value="GlycerAld_3-P_DH_cat"/>
</dbReference>
<feature type="binding site" evidence="5">
    <location>
        <begin position="11"/>
        <end position="12"/>
    </location>
    <ligand>
        <name>NAD(+)</name>
        <dbReference type="ChEBI" id="CHEBI:57540"/>
    </ligand>
</feature>
<dbReference type="FunFam" id="3.30.360.10:FF:000002">
    <property type="entry name" value="Glyceraldehyde-3-phosphate dehydrogenase"/>
    <property type="match status" value="1"/>
</dbReference>